<dbReference type="RefSeq" id="WP_262855041.1">
    <property type="nucleotide sequence ID" value="NZ_JAOPKZ010000004.1"/>
</dbReference>
<reference evidence="1 2" key="1">
    <citation type="journal article" date="2023" name="Int. J. Syst. Evol. Microbiol.">
        <title>Streptococcus sciuri sp. nov., Staphylococcus marylandisciuri sp. nov. and Staphylococcus americanisciuri sp. nov., isolated from faeces of eastern grey squirrel (Sciurus carolinensis).</title>
        <authorList>
            <person name="Volokhov D.V."/>
            <person name="Zagorodnyaya T.A."/>
            <person name="Furtak V.A."/>
            <person name="Nattanmai G."/>
            <person name="Randall L."/>
            <person name="Jose S."/>
            <person name="Gao Y."/>
            <person name="Eisenberg T."/>
            <person name="Delmonte P."/>
            <person name="Blom J."/>
            <person name="Mitchell K.K."/>
        </authorList>
    </citation>
    <scope>NUCLEOTIDE SEQUENCE [LARGE SCALE GENOMIC DNA]</scope>
    <source>
        <strain evidence="1 2">SQ8-PEA</strain>
    </source>
</reference>
<dbReference type="Pfam" id="PF16895">
    <property type="entry name" value="DUF5085"/>
    <property type="match status" value="1"/>
</dbReference>
<name>A0ABT2QNZ0_9STAP</name>
<evidence type="ECO:0000313" key="2">
    <source>
        <dbReference type="Proteomes" id="UP001209553"/>
    </source>
</evidence>
<comment type="caution">
    <text evidence="1">The sequence shown here is derived from an EMBL/GenBank/DDBJ whole genome shotgun (WGS) entry which is preliminary data.</text>
</comment>
<dbReference type="InterPro" id="IPR031664">
    <property type="entry name" value="DUF5085"/>
</dbReference>
<keyword evidence="2" id="KW-1185">Reference proteome</keyword>
<protein>
    <submittedName>
        <fullName evidence="1">DUF5085 family protein</fullName>
    </submittedName>
</protein>
<dbReference type="Proteomes" id="UP001209553">
    <property type="component" value="Unassembled WGS sequence"/>
</dbReference>
<dbReference type="EMBL" id="JAOPKZ010000004">
    <property type="protein sequence ID" value="MCU5745670.1"/>
    <property type="molecule type" value="Genomic_DNA"/>
</dbReference>
<proteinExistence type="predicted"/>
<accession>A0ABT2QNZ0</accession>
<gene>
    <name evidence="1" type="ORF">N9R04_02905</name>
</gene>
<sequence length="144" mass="16696">MPFCVKITFEIDKNDDWLDGLDTVNEFFKDKDIYPTGPIIFQKKSIGIGEYEYTAFISLNTELHDIPELNIEYIDMLEVGPTLSEKCFEESEFEQVYSQIELAAKENEVKILDQPYYHVMVDYFGGSVFEIYAQLELSDGDNSE</sequence>
<evidence type="ECO:0000313" key="1">
    <source>
        <dbReference type="EMBL" id="MCU5745670.1"/>
    </source>
</evidence>
<organism evidence="1 2">
    <name type="scientific">Staphylococcus marylandisciuri</name>
    <dbReference type="NCBI Taxonomy" id="2981529"/>
    <lineage>
        <taxon>Bacteria</taxon>
        <taxon>Bacillati</taxon>
        <taxon>Bacillota</taxon>
        <taxon>Bacilli</taxon>
        <taxon>Bacillales</taxon>
        <taxon>Staphylococcaceae</taxon>
        <taxon>Staphylococcus</taxon>
    </lineage>
</organism>